<dbReference type="PROSITE" id="PS51918">
    <property type="entry name" value="RADICAL_SAM"/>
    <property type="match status" value="1"/>
</dbReference>
<dbReference type="EMBL" id="SAXX01000023">
    <property type="protein sequence ID" value="TXJ30290.1"/>
    <property type="molecule type" value="Genomic_DNA"/>
</dbReference>
<dbReference type="Pfam" id="PF00919">
    <property type="entry name" value="UPF0004"/>
    <property type="match status" value="1"/>
</dbReference>
<keyword evidence="6" id="KW-0408">Iron</keyword>
<dbReference type="InterPro" id="IPR006638">
    <property type="entry name" value="Elp3/MiaA/NifB-like_rSAM"/>
</dbReference>
<dbReference type="NCBIfam" id="TIGR01579">
    <property type="entry name" value="MiaB-like-C"/>
    <property type="match status" value="1"/>
</dbReference>
<evidence type="ECO:0000256" key="1">
    <source>
        <dbReference type="ARBA" id="ARBA00001966"/>
    </source>
</evidence>
<dbReference type="InterPro" id="IPR058240">
    <property type="entry name" value="rSAM_sf"/>
</dbReference>
<evidence type="ECO:0000256" key="6">
    <source>
        <dbReference type="ARBA" id="ARBA00023004"/>
    </source>
</evidence>
<name>A0A5C8DXK9_9SPIR</name>
<dbReference type="InterPro" id="IPR023404">
    <property type="entry name" value="rSAM_horseshoe"/>
</dbReference>
<dbReference type="PROSITE" id="PS51449">
    <property type="entry name" value="MTTASE_N"/>
    <property type="match status" value="1"/>
</dbReference>
<accession>A0A5C8DXK9</accession>
<dbReference type="GO" id="GO:0046872">
    <property type="term" value="F:metal ion binding"/>
    <property type="evidence" value="ECO:0007669"/>
    <property type="project" value="UniProtKB-KW"/>
</dbReference>
<dbReference type="InterPro" id="IPR007197">
    <property type="entry name" value="rSAM"/>
</dbReference>
<dbReference type="SMART" id="SM00729">
    <property type="entry name" value="Elp3"/>
    <property type="match status" value="1"/>
</dbReference>
<dbReference type="AlphaFoldDB" id="A0A5C8DXK9"/>
<comment type="cofactor">
    <cofactor evidence="1">
        <name>[4Fe-4S] cluster</name>
        <dbReference type="ChEBI" id="CHEBI:49883"/>
    </cofactor>
</comment>
<dbReference type="Gene3D" id="3.80.30.20">
    <property type="entry name" value="tm_1862 like domain"/>
    <property type="match status" value="1"/>
</dbReference>
<dbReference type="NCBIfam" id="TIGR00089">
    <property type="entry name" value="MiaB/RimO family radical SAM methylthiotransferase"/>
    <property type="match status" value="1"/>
</dbReference>
<feature type="domain" description="Radical SAM core" evidence="9">
    <location>
        <begin position="134"/>
        <end position="364"/>
    </location>
</feature>
<dbReference type="PANTHER" id="PTHR11918">
    <property type="entry name" value="RADICAL SAM PROTEINS"/>
    <property type="match status" value="1"/>
</dbReference>
<dbReference type="Pfam" id="PF04055">
    <property type="entry name" value="Radical_SAM"/>
    <property type="match status" value="1"/>
</dbReference>
<keyword evidence="3 10" id="KW-0808">Transferase</keyword>
<comment type="caution">
    <text evidence="10">The sequence shown here is derived from an EMBL/GenBank/DDBJ whole genome shotgun (WGS) entry which is preliminary data.</text>
</comment>
<dbReference type="PROSITE" id="PS01278">
    <property type="entry name" value="MTTASE_RADICAL"/>
    <property type="match status" value="1"/>
</dbReference>
<evidence type="ECO:0000259" key="9">
    <source>
        <dbReference type="PROSITE" id="PS51918"/>
    </source>
</evidence>
<dbReference type="InterPro" id="IPR013848">
    <property type="entry name" value="Methylthiotransferase_N"/>
</dbReference>
<dbReference type="InterPro" id="IPR006467">
    <property type="entry name" value="MiaB-like_bact"/>
</dbReference>
<dbReference type="Proteomes" id="UP000324707">
    <property type="component" value="Unassembled WGS sequence"/>
</dbReference>
<evidence type="ECO:0000256" key="3">
    <source>
        <dbReference type="ARBA" id="ARBA00022679"/>
    </source>
</evidence>
<dbReference type="InterPro" id="IPR020612">
    <property type="entry name" value="Methylthiotransferase_CS"/>
</dbReference>
<keyword evidence="7" id="KW-0411">Iron-sulfur</keyword>
<evidence type="ECO:0000313" key="10">
    <source>
        <dbReference type="EMBL" id="TXJ30290.1"/>
    </source>
</evidence>
<keyword evidence="4" id="KW-0949">S-adenosyl-L-methionine</keyword>
<evidence type="ECO:0000256" key="7">
    <source>
        <dbReference type="ARBA" id="ARBA00023014"/>
    </source>
</evidence>
<dbReference type="GO" id="GO:0051539">
    <property type="term" value="F:4 iron, 4 sulfur cluster binding"/>
    <property type="evidence" value="ECO:0007669"/>
    <property type="project" value="UniProtKB-KW"/>
</dbReference>
<sequence length="430" mass="50125">MNIHIHTFGCRLNQYESEKISFELKNMGANITELNNAEAIAINTCTVTNDSDKKLINYLNKLENISQKKIFLIGCYVSKKENIIKENSKNEENLFDKENITIIPNDKKEETSQIIFNTLTKNYESEFKNPIFFPQEQSRAYLKIQDGCEVFCSYCIVARVRGKHKSVEPKKIYDAIKIAYEYGYKEIVLTGLNLGSYNYNNEIKFIQIVKNMLEISSKFGIRIRLSSIEPIYFNDELISLFKNSEVLCPHAHIPLQSGSDKILKLMNRRYTRENYLNIVEKLYKTNSNIGISADIMVGFPNEYSNDFNDTYDLCEKSKFIKMHIFRYSNRENTPSSKMEGQIGYRTKLKRAKLLNELNNKMKDDFYKNAINRELKVIAEKKLENNYYIGTSGEYLKVKFKSEKIIEKKDIIKVKAVRYEDNIIIGEAKNG</sequence>
<dbReference type="PANTHER" id="PTHR11918:SF45">
    <property type="entry name" value="THREONYLCARBAMOYLADENOSINE TRNA METHYLTHIOTRANSFERASE"/>
    <property type="match status" value="1"/>
</dbReference>
<evidence type="ECO:0000313" key="11">
    <source>
        <dbReference type="Proteomes" id="UP000324707"/>
    </source>
</evidence>
<dbReference type="InterPro" id="IPR005839">
    <property type="entry name" value="Methylthiotransferase"/>
</dbReference>
<dbReference type="InterPro" id="IPR038135">
    <property type="entry name" value="Methylthiotransferase_N_sf"/>
</dbReference>
<dbReference type="SFLD" id="SFLDS00029">
    <property type="entry name" value="Radical_SAM"/>
    <property type="match status" value="1"/>
</dbReference>
<keyword evidence="2" id="KW-0004">4Fe-4S</keyword>
<dbReference type="SFLD" id="SFLDG01082">
    <property type="entry name" value="B12-binding_domain_containing"/>
    <property type="match status" value="1"/>
</dbReference>
<dbReference type="Gene3D" id="3.40.50.12160">
    <property type="entry name" value="Methylthiotransferase, N-terminal domain"/>
    <property type="match status" value="1"/>
</dbReference>
<reference evidence="10 11" key="1">
    <citation type="journal article" date="1992" name="Lakartidningen">
        <title>[Penicillin V and not amoxicillin is the first choice preparation in acute otitis].</title>
        <authorList>
            <person name="Kamme C."/>
            <person name="Lundgren K."/>
            <person name="Prellner K."/>
        </authorList>
    </citation>
    <scope>NUCLEOTIDE SEQUENCE [LARGE SCALE GENOMIC DNA]</scope>
    <source>
        <strain evidence="10 11">PC5538III-lc</strain>
    </source>
</reference>
<evidence type="ECO:0000259" key="8">
    <source>
        <dbReference type="PROSITE" id="PS51449"/>
    </source>
</evidence>
<protein>
    <submittedName>
        <fullName evidence="10">tRNA (N(6)-L-threonylcarbamoyladenosine(37)-C(2))-methylthiotransferase MtaB</fullName>
    </submittedName>
</protein>
<keyword evidence="5" id="KW-0479">Metal-binding</keyword>
<evidence type="ECO:0000256" key="5">
    <source>
        <dbReference type="ARBA" id="ARBA00022723"/>
    </source>
</evidence>
<proteinExistence type="predicted"/>
<organism evidence="10 11">
    <name type="scientific">Brachyspira aalborgi</name>
    <dbReference type="NCBI Taxonomy" id="29522"/>
    <lineage>
        <taxon>Bacteria</taxon>
        <taxon>Pseudomonadati</taxon>
        <taxon>Spirochaetota</taxon>
        <taxon>Spirochaetia</taxon>
        <taxon>Brachyspirales</taxon>
        <taxon>Brachyspiraceae</taxon>
        <taxon>Brachyspira</taxon>
    </lineage>
</organism>
<dbReference type="GO" id="GO:0035598">
    <property type="term" value="F:tRNA (N(6)-L-threonylcarbamoyladenosine(37)-C(2))-methylthiotransferase activity"/>
    <property type="evidence" value="ECO:0007669"/>
    <property type="project" value="TreeGrafter"/>
</dbReference>
<dbReference type="SUPFAM" id="SSF102114">
    <property type="entry name" value="Radical SAM enzymes"/>
    <property type="match status" value="1"/>
</dbReference>
<evidence type="ECO:0000256" key="4">
    <source>
        <dbReference type="ARBA" id="ARBA00022691"/>
    </source>
</evidence>
<feature type="domain" description="MTTase N-terminal" evidence="8">
    <location>
        <begin position="1"/>
        <end position="120"/>
    </location>
</feature>
<dbReference type="RefSeq" id="WP_147737194.1">
    <property type="nucleotide sequence ID" value="NZ_SAXX01000023.1"/>
</dbReference>
<gene>
    <name evidence="10" type="primary">mtaB</name>
    <name evidence="10" type="ORF">EPJ69_09465</name>
</gene>
<evidence type="ECO:0000256" key="2">
    <source>
        <dbReference type="ARBA" id="ARBA00022485"/>
    </source>
</evidence>